<evidence type="ECO:0000256" key="1">
    <source>
        <dbReference type="SAM" id="MobiDB-lite"/>
    </source>
</evidence>
<evidence type="ECO:0000313" key="2">
    <source>
        <dbReference type="EMBL" id="NEX62904.1"/>
    </source>
</evidence>
<dbReference type="Pfam" id="PF05597">
    <property type="entry name" value="Phasin"/>
    <property type="match status" value="1"/>
</dbReference>
<dbReference type="PANTHER" id="PTHR38664">
    <property type="entry name" value="SLR0058 PROTEIN"/>
    <property type="match status" value="1"/>
</dbReference>
<dbReference type="EMBL" id="JAAIVB010000062">
    <property type="protein sequence ID" value="NEX62904.1"/>
    <property type="molecule type" value="Genomic_DNA"/>
</dbReference>
<keyword evidence="3" id="KW-1185">Reference proteome</keyword>
<dbReference type="AlphaFoldDB" id="A0A6B3SQ53"/>
<feature type="region of interest" description="Disordered" evidence="1">
    <location>
        <begin position="130"/>
        <end position="174"/>
    </location>
</feature>
<name>A0A6B3SQ53_9BURK</name>
<sequence>MNSKHTAPGTDDDDKLMEEVSASMHEIWKAGLGAYIKARHEGNAIYRDLVKEGEQLQERMRQTAAERWSGMADALTKMAEGAAKRTAGQREKLEAVFEERVSQALQTIGVPTQRDIDRLIERIEELRRDVGKLTPASGSTRKSAAAPAQSRVKRIEGTAVQAKRKASERSVPRA</sequence>
<dbReference type="InterPro" id="IPR008769">
    <property type="entry name" value="PhaF_PhaI"/>
</dbReference>
<comment type="caution">
    <text evidence="2">The sequence shown here is derived from an EMBL/GenBank/DDBJ whole genome shotgun (WGS) entry which is preliminary data.</text>
</comment>
<accession>A0A6B3SQ53</accession>
<organism evidence="2 3">
    <name type="scientific">Noviherbaspirillum galbum</name>
    <dbReference type="NCBI Taxonomy" id="2709383"/>
    <lineage>
        <taxon>Bacteria</taxon>
        <taxon>Pseudomonadati</taxon>
        <taxon>Pseudomonadota</taxon>
        <taxon>Betaproteobacteria</taxon>
        <taxon>Burkholderiales</taxon>
        <taxon>Oxalobacteraceae</taxon>
        <taxon>Noviherbaspirillum</taxon>
    </lineage>
</organism>
<dbReference type="Proteomes" id="UP000482155">
    <property type="component" value="Unassembled WGS sequence"/>
</dbReference>
<reference evidence="2 3" key="1">
    <citation type="submission" date="2020-02" db="EMBL/GenBank/DDBJ databases">
        <authorList>
            <person name="Kim M.K."/>
        </authorList>
    </citation>
    <scope>NUCLEOTIDE SEQUENCE [LARGE SCALE GENOMIC DNA]</scope>
    <source>
        <strain evidence="2 3">17J57-3</strain>
    </source>
</reference>
<proteinExistence type="predicted"/>
<gene>
    <name evidence="2" type="ORF">G3574_17620</name>
</gene>
<protein>
    <submittedName>
        <fullName evidence="2">Phasin family protein</fullName>
    </submittedName>
</protein>
<dbReference type="PANTHER" id="PTHR38664:SF1">
    <property type="entry name" value="SLR0058 PROTEIN"/>
    <property type="match status" value="1"/>
</dbReference>
<evidence type="ECO:0000313" key="3">
    <source>
        <dbReference type="Proteomes" id="UP000482155"/>
    </source>
</evidence>
<feature type="compositionally biased region" description="Basic and acidic residues" evidence="1">
    <location>
        <begin position="165"/>
        <end position="174"/>
    </location>
</feature>
<dbReference type="RefSeq" id="WP_163966021.1">
    <property type="nucleotide sequence ID" value="NZ_JAAIVB010000062.1"/>
</dbReference>